<gene>
    <name evidence="2" type="ORF">EHO51_20130</name>
    <name evidence="3" type="ORF">F7D13_17395</name>
</gene>
<geneLocation type="plasmid" evidence="2">
    <name>pGW6_2</name>
</geneLocation>
<dbReference type="EMBL" id="CP034088">
    <property type="protein sequence ID" value="AZG79101.1"/>
    <property type="molecule type" value="Genomic_DNA"/>
</dbReference>
<evidence type="ECO:0000256" key="1">
    <source>
        <dbReference type="SAM" id="MobiDB-lite"/>
    </source>
</evidence>
<reference evidence="3 5" key="2">
    <citation type="journal article" date="2021" name="AMB Express">
        <title>Isolation and characterisation of Methylocystis spp. for poly-3-hydroxybutyrate production using waste methane feedstocks.</title>
        <authorList>
            <person name="Rumah B.L."/>
            <person name="Stead C.E."/>
            <person name="Claxton Stevens B.H."/>
            <person name="Minton N.P."/>
            <person name="Grosse-Honebrink A."/>
            <person name="Zhang Y."/>
        </authorList>
    </citation>
    <scope>NUCLEOTIDE SEQUENCE [LARGE SCALE GENOMIC DNA]</scope>
    <source>
        <strain evidence="3 5">BRCS1</strain>
        <plasmid evidence="3 5">unnamed2</plasmid>
    </source>
</reference>
<geneLocation type="plasmid" evidence="3 5">
    <name>unnamed2</name>
</geneLocation>
<evidence type="ECO:0000313" key="3">
    <source>
        <dbReference type="EMBL" id="QGM95874.1"/>
    </source>
</evidence>
<name>A0A3G8MB44_9HYPH</name>
<keyword evidence="5" id="KW-1185">Reference proteome</keyword>
<feature type="region of interest" description="Disordered" evidence="1">
    <location>
        <begin position="1"/>
        <end position="29"/>
    </location>
</feature>
<protein>
    <submittedName>
        <fullName evidence="2">Uncharacterized protein</fullName>
    </submittedName>
</protein>
<accession>A0A3G8MB44</accession>
<geneLocation type="plasmid" evidence="4">
    <name>pgw6_2</name>
</geneLocation>
<evidence type="ECO:0000313" key="2">
    <source>
        <dbReference type="EMBL" id="AZG79101.1"/>
    </source>
</evidence>
<evidence type="ECO:0000313" key="5">
    <source>
        <dbReference type="Proteomes" id="UP000424673"/>
    </source>
</evidence>
<dbReference type="EMBL" id="CP044330">
    <property type="protein sequence ID" value="QGM95874.1"/>
    <property type="molecule type" value="Genomic_DNA"/>
</dbReference>
<reference evidence="2 4" key="1">
    <citation type="submission" date="2018-11" db="EMBL/GenBank/DDBJ databases">
        <title>Genome squencing of methanotrophic bacteria isolated from alkaline groundwater in Korea.</title>
        <authorList>
            <person name="Nguyen L.N."/>
        </authorList>
    </citation>
    <scope>NUCLEOTIDE SEQUENCE [LARGE SCALE GENOMIC DNA]</scope>
    <source>
        <strain evidence="2 4">GW6</strain>
        <plasmid evidence="4">pgw6_2</plasmid>
        <plasmid evidence="2">pGW6_2</plasmid>
    </source>
</reference>
<sequence length="163" mass="17716">MFGPVKARLLGPASNPGARSMLSTTPLRTEDSLPPAAVVYDRLDRQRVAQLRRKKSSAHKFAKRLQSASRHKVAERAVGCGRHGMDRQFVFFRKPKADRGVQFLLAAAAFVTGMPAPSASNYMPLLNQRYAIPKLDLPDATSPRLTLGGDRSDADGGKFVPSG</sequence>
<keyword evidence="2" id="KW-0614">Plasmid</keyword>
<dbReference type="RefSeq" id="WP_124740578.1">
    <property type="nucleotide sequence ID" value="NZ_CP034088.1"/>
</dbReference>
<dbReference type="Proteomes" id="UP000273982">
    <property type="component" value="Plasmid pGW6_2"/>
</dbReference>
<proteinExistence type="predicted"/>
<feature type="region of interest" description="Disordered" evidence="1">
    <location>
        <begin position="142"/>
        <end position="163"/>
    </location>
</feature>
<organism evidence="2 4">
    <name type="scientific">Methylocystis rosea</name>
    <dbReference type="NCBI Taxonomy" id="173366"/>
    <lineage>
        <taxon>Bacteria</taxon>
        <taxon>Pseudomonadati</taxon>
        <taxon>Pseudomonadota</taxon>
        <taxon>Alphaproteobacteria</taxon>
        <taxon>Hyphomicrobiales</taxon>
        <taxon>Methylocystaceae</taxon>
        <taxon>Methylocystis</taxon>
    </lineage>
</organism>
<dbReference type="AlphaFoldDB" id="A0A3G8MB44"/>
<dbReference type="Proteomes" id="UP000424673">
    <property type="component" value="Plasmid unnamed2"/>
</dbReference>
<evidence type="ECO:0000313" key="4">
    <source>
        <dbReference type="Proteomes" id="UP000273982"/>
    </source>
</evidence>
<dbReference type="KEGG" id="mros:EHO51_20130"/>